<dbReference type="EMBL" id="LHPH01000006">
    <property type="protein sequence ID" value="KPH64136.1"/>
    <property type="molecule type" value="Genomic_DNA"/>
</dbReference>
<dbReference type="SUPFAM" id="SSF52540">
    <property type="entry name" value="P-loop containing nucleoside triphosphate hydrolases"/>
    <property type="match status" value="1"/>
</dbReference>
<protein>
    <recommendedName>
        <fullName evidence="3">KAP NTPase domain-containing protein</fullName>
    </recommendedName>
</protein>
<evidence type="ECO:0008006" key="3">
    <source>
        <dbReference type="Google" id="ProtNLM"/>
    </source>
</evidence>
<comment type="caution">
    <text evidence="1">The sequence shown here is derived from an EMBL/GenBank/DDBJ whole genome shotgun (WGS) entry which is preliminary data.</text>
</comment>
<reference evidence="1 2" key="1">
    <citation type="submission" date="2015-08" db="EMBL/GenBank/DDBJ databases">
        <title>Draft Genome Sequence of Pseudoalteromonas porphyrae UCD-SED14.</title>
        <authorList>
            <person name="Coil D.A."/>
            <person name="Jospin G."/>
            <person name="Lee R.D."/>
            <person name="Eisen J.A."/>
        </authorList>
    </citation>
    <scope>NUCLEOTIDE SEQUENCE [LARGE SCALE GENOMIC DNA]</scope>
    <source>
        <strain evidence="1 2">UCD-SED14</strain>
    </source>
</reference>
<dbReference type="Proteomes" id="UP000037848">
    <property type="component" value="Unassembled WGS sequence"/>
</dbReference>
<accession>A0A0N1EYT7</accession>
<keyword evidence="2" id="KW-1185">Reference proteome</keyword>
<organism evidence="1 2">
    <name type="scientific">Pseudoalteromonas porphyrae</name>
    <dbReference type="NCBI Taxonomy" id="187330"/>
    <lineage>
        <taxon>Bacteria</taxon>
        <taxon>Pseudomonadati</taxon>
        <taxon>Pseudomonadota</taxon>
        <taxon>Gammaproteobacteria</taxon>
        <taxon>Alteromonadales</taxon>
        <taxon>Pseudoalteromonadaceae</taxon>
        <taxon>Pseudoalteromonas</taxon>
    </lineage>
</organism>
<proteinExistence type="predicted"/>
<dbReference type="OrthoDB" id="88903at2"/>
<dbReference type="InterPro" id="IPR027417">
    <property type="entry name" value="P-loop_NTPase"/>
</dbReference>
<gene>
    <name evidence="1" type="ORF">ADS77_06925</name>
</gene>
<dbReference type="RefSeq" id="WP_054453597.1">
    <property type="nucleotide sequence ID" value="NZ_LHPH01000006.1"/>
</dbReference>
<dbReference type="AlphaFoldDB" id="A0A0N1EYT7"/>
<dbReference type="Gene3D" id="3.40.50.300">
    <property type="entry name" value="P-loop containing nucleotide triphosphate hydrolases"/>
    <property type="match status" value="1"/>
</dbReference>
<evidence type="ECO:0000313" key="2">
    <source>
        <dbReference type="Proteomes" id="UP000037848"/>
    </source>
</evidence>
<name>A0A0N1EYT7_9GAMM</name>
<evidence type="ECO:0000313" key="1">
    <source>
        <dbReference type="EMBL" id="KPH64136.1"/>
    </source>
</evidence>
<dbReference type="PATRIC" id="fig|187330.3.peg.3409"/>
<sequence>MQDYATQINDLFNDDSYPPMIIFTGKWGIGKTYYVENFLTTELKNKFEYKITYLSVLGITSLDDFKDLLIAKRYLEEKHDAKAVTHLTHLLATAEKVTGGSSIISNVIKGSAGAVKHYMLKNISDELFIIDDIERIECSSLKKHIIGECLTLTQSKNKFIFVTDEQELDLKKSFTEKTFSETIIYDPSSTDLYLILKSKLNKLINSQADIETFINMYNLYNLRILNRTLKRLDKLLEYLSDKNNEVNLDLVKTMLLRDGLLISKKYYIDNMKIPEMLDITDEKEKLNLRLRQSLQLNENFVKFIVGKNIELTDVLNLHELPKHNSPLDSLLYNNISRLSADEFSKGLREIEKYILLTHSVEVSKFFQCLYYYDYLVKNMYIPENDKITFEKAKSLADKKQFYSSRGYVNLNIADSPYAEIAERYLKDIQKKQVKSEYDELFKSLKSSFQESQLYDNANYQMTPILQELNIEQWEECIKNWNHSDIEFFCEYLYQRYKFVSADSYLSNESDILNELYVFVSEYGEGKTPSLTKGALRSLGKTIQNSLKALKK</sequence>